<organism evidence="1 2">
    <name type="scientific">Coffea canephora</name>
    <name type="common">Robusta coffee</name>
    <dbReference type="NCBI Taxonomy" id="49390"/>
    <lineage>
        <taxon>Eukaryota</taxon>
        <taxon>Viridiplantae</taxon>
        <taxon>Streptophyta</taxon>
        <taxon>Embryophyta</taxon>
        <taxon>Tracheophyta</taxon>
        <taxon>Spermatophyta</taxon>
        <taxon>Magnoliopsida</taxon>
        <taxon>eudicotyledons</taxon>
        <taxon>Gunneridae</taxon>
        <taxon>Pentapetalae</taxon>
        <taxon>asterids</taxon>
        <taxon>lamiids</taxon>
        <taxon>Gentianales</taxon>
        <taxon>Rubiaceae</taxon>
        <taxon>Ixoroideae</taxon>
        <taxon>Gardenieae complex</taxon>
        <taxon>Bertiereae - Coffeeae clade</taxon>
        <taxon>Coffeeae</taxon>
        <taxon>Coffea</taxon>
    </lineage>
</organism>
<accession>A0A068V1E9</accession>
<evidence type="ECO:0000313" key="1">
    <source>
        <dbReference type="EMBL" id="CDP14392.1"/>
    </source>
</evidence>
<sequence>MKMGTVNDRQEKKNGKRLLSDTFYKVAYDSSSSFLALLQPDRTRPSSPCLLSSSAAGLLRRPQHPSSAATLSLLDTHHYLFICSDWKFRNCCCLGVSAKKLAHLLE</sequence>
<protein>
    <submittedName>
        <fullName evidence="1">Uncharacterized protein</fullName>
    </submittedName>
</protein>
<dbReference type="AlphaFoldDB" id="A0A068V1E9"/>
<dbReference type="InParanoid" id="A0A068V1E9"/>
<reference evidence="2" key="1">
    <citation type="journal article" date="2014" name="Science">
        <title>The coffee genome provides insight into the convergent evolution of caffeine biosynthesis.</title>
        <authorList>
            <person name="Denoeud F."/>
            <person name="Carretero-Paulet L."/>
            <person name="Dereeper A."/>
            <person name="Droc G."/>
            <person name="Guyot R."/>
            <person name="Pietrella M."/>
            <person name="Zheng C."/>
            <person name="Alberti A."/>
            <person name="Anthony F."/>
            <person name="Aprea G."/>
            <person name="Aury J.M."/>
            <person name="Bento P."/>
            <person name="Bernard M."/>
            <person name="Bocs S."/>
            <person name="Campa C."/>
            <person name="Cenci A."/>
            <person name="Combes M.C."/>
            <person name="Crouzillat D."/>
            <person name="Da Silva C."/>
            <person name="Daddiego L."/>
            <person name="De Bellis F."/>
            <person name="Dussert S."/>
            <person name="Garsmeur O."/>
            <person name="Gayraud T."/>
            <person name="Guignon V."/>
            <person name="Jahn K."/>
            <person name="Jamilloux V."/>
            <person name="Joet T."/>
            <person name="Labadie K."/>
            <person name="Lan T."/>
            <person name="Leclercq J."/>
            <person name="Lepelley M."/>
            <person name="Leroy T."/>
            <person name="Li L.T."/>
            <person name="Librado P."/>
            <person name="Lopez L."/>
            <person name="Munoz A."/>
            <person name="Noel B."/>
            <person name="Pallavicini A."/>
            <person name="Perrotta G."/>
            <person name="Poncet V."/>
            <person name="Pot D."/>
            <person name="Priyono X."/>
            <person name="Rigoreau M."/>
            <person name="Rouard M."/>
            <person name="Rozas J."/>
            <person name="Tranchant-Dubreuil C."/>
            <person name="VanBuren R."/>
            <person name="Zhang Q."/>
            <person name="Andrade A.C."/>
            <person name="Argout X."/>
            <person name="Bertrand B."/>
            <person name="de Kochko A."/>
            <person name="Graziosi G."/>
            <person name="Henry R.J."/>
            <person name="Jayarama X."/>
            <person name="Ming R."/>
            <person name="Nagai C."/>
            <person name="Rounsley S."/>
            <person name="Sankoff D."/>
            <person name="Giuliano G."/>
            <person name="Albert V.A."/>
            <person name="Wincker P."/>
            <person name="Lashermes P."/>
        </authorList>
    </citation>
    <scope>NUCLEOTIDE SEQUENCE [LARGE SCALE GENOMIC DNA]</scope>
    <source>
        <strain evidence="2">cv. DH200-94</strain>
    </source>
</reference>
<gene>
    <name evidence="1" type="ORF">GSCOC_T00040774001</name>
</gene>
<keyword evidence="2" id="KW-1185">Reference proteome</keyword>
<name>A0A068V1E9_COFCA</name>
<dbReference type="Gramene" id="CDP14392">
    <property type="protein sequence ID" value="CDP14392"/>
    <property type="gene ID" value="GSCOC_T00040774001"/>
</dbReference>
<dbReference type="EMBL" id="HG739166">
    <property type="protein sequence ID" value="CDP14392.1"/>
    <property type="molecule type" value="Genomic_DNA"/>
</dbReference>
<dbReference type="Proteomes" id="UP000295252">
    <property type="component" value="Chromosome VI"/>
</dbReference>
<evidence type="ECO:0000313" key="2">
    <source>
        <dbReference type="Proteomes" id="UP000295252"/>
    </source>
</evidence>
<proteinExistence type="predicted"/>